<evidence type="ECO:0000313" key="2">
    <source>
        <dbReference type="EMBL" id="TDW15532.1"/>
    </source>
</evidence>
<dbReference type="InterPro" id="IPR000182">
    <property type="entry name" value="GNAT_dom"/>
</dbReference>
<dbReference type="OrthoDB" id="3533156at2"/>
<feature type="domain" description="N-acetyltransferase" evidence="1">
    <location>
        <begin position="12"/>
        <end position="176"/>
    </location>
</feature>
<dbReference type="GO" id="GO:0016747">
    <property type="term" value="F:acyltransferase activity, transferring groups other than amino-acyl groups"/>
    <property type="evidence" value="ECO:0007669"/>
    <property type="project" value="InterPro"/>
</dbReference>
<protein>
    <submittedName>
        <fullName evidence="2">RimJ/RimL family protein N-acetyltransferase</fullName>
    </submittedName>
</protein>
<dbReference type="Gene3D" id="3.40.630.30">
    <property type="match status" value="1"/>
</dbReference>
<dbReference type="EMBL" id="SODF01000003">
    <property type="protein sequence ID" value="TDW15532.1"/>
    <property type="molecule type" value="Genomic_DNA"/>
</dbReference>
<keyword evidence="3" id="KW-1185">Reference proteome</keyword>
<organism evidence="2 3">
    <name type="scientific">Kribbella kalugense</name>
    <dbReference type="NCBI Taxonomy" id="2512221"/>
    <lineage>
        <taxon>Bacteria</taxon>
        <taxon>Bacillati</taxon>
        <taxon>Actinomycetota</taxon>
        <taxon>Actinomycetes</taxon>
        <taxon>Propionibacteriales</taxon>
        <taxon>Kribbellaceae</taxon>
        <taxon>Kribbella</taxon>
    </lineage>
</organism>
<dbReference type="InterPro" id="IPR051531">
    <property type="entry name" value="N-acetyltransferase"/>
</dbReference>
<comment type="caution">
    <text evidence="2">The sequence shown here is derived from an EMBL/GenBank/DDBJ whole genome shotgun (WGS) entry which is preliminary data.</text>
</comment>
<dbReference type="PROSITE" id="PS51186">
    <property type="entry name" value="GNAT"/>
    <property type="match status" value="1"/>
</dbReference>
<evidence type="ECO:0000259" key="1">
    <source>
        <dbReference type="PROSITE" id="PS51186"/>
    </source>
</evidence>
<dbReference type="SUPFAM" id="SSF55729">
    <property type="entry name" value="Acyl-CoA N-acyltransferases (Nat)"/>
    <property type="match status" value="1"/>
</dbReference>
<dbReference type="InterPro" id="IPR016181">
    <property type="entry name" value="Acyl_CoA_acyltransferase"/>
</dbReference>
<dbReference type="Pfam" id="PF13302">
    <property type="entry name" value="Acetyltransf_3"/>
    <property type="match status" value="1"/>
</dbReference>
<accession>A0A4R7ZE68</accession>
<dbReference type="Proteomes" id="UP000295447">
    <property type="component" value="Unassembled WGS sequence"/>
</dbReference>
<dbReference type="RefSeq" id="WP_134123387.1">
    <property type="nucleotide sequence ID" value="NZ_SODF01000003.1"/>
</dbReference>
<reference evidence="2 3" key="1">
    <citation type="submission" date="2019-03" db="EMBL/GenBank/DDBJ databases">
        <title>Genomic Encyclopedia of Type Strains, Phase III (KMG-III): the genomes of soil and plant-associated and newly described type strains.</title>
        <authorList>
            <person name="Whitman W."/>
        </authorList>
    </citation>
    <scope>NUCLEOTIDE SEQUENCE [LARGE SCALE GENOMIC DNA]</scope>
    <source>
        <strain evidence="2 3">VKM Ac-2570</strain>
    </source>
</reference>
<name>A0A4R7ZE68_9ACTN</name>
<dbReference type="PANTHER" id="PTHR43792:SF1">
    <property type="entry name" value="N-ACETYLTRANSFERASE DOMAIN-CONTAINING PROTEIN"/>
    <property type="match status" value="1"/>
</dbReference>
<gene>
    <name evidence="2" type="ORF">EV650_7019</name>
</gene>
<dbReference type="PANTHER" id="PTHR43792">
    <property type="entry name" value="GNAT FAMILY, PUTATIVE (AFU_ORTHOLOGUE AFUA_3G00765)-RELATED-RELATED"/>
    <property type="match status" value="1"/>
</dbReference>
<keyword evidence="2" id="KW-0808">Transferase</keyword>
<proteinExistence type="predicted"/>
<evidence type="ECO:0000313" key="3">
    <source>
        <dbReference type="Proteomes" id="UP000295447"/>
    </source>
</evidence>
<dbReference type="AlphaFoldDB" id="A0A4R7ZE68"/>
<sequence>MIPKVVYETDRLLVRDWADTDGDRVFDIYRRWEVSRWLGAEPRVMTDRGAAEKVIERWSERNRDATYGVWAVEERTTGVVAGTVLLVPLPDPSDGTASKGEVEVGWHFHPDAWGRGLATESARGAISHGFKAGLSEIYAVVRPDNVASLAVCGRLGMRSLGRMERWYGASMEAFVL</sequence>